<evidence type="ECO:0000313" key="1">
    <source>
        <dbReference type="EMBL" id="JAH79712.1"/>
    </source>
</evidence>
<reference evidence="1" key="1">
    <citation type="submission" date="2014-11" db="EMBL/GenBank/DDBJ databases">
        <authorList>
            <person name="Amaro Gonzalez C."/>
        </authorList>
    </citation>
    <scope>NUCLEOTIDE SEQUENCE</scope>
</reference>
<sequence>MKIIKTADLHIWLKIRNVTSLQISPIPMYSIYTPSESLYCSEDVFLNLYTEI</sequence>
<dbReference type="AlphaFoldDB" id="A0A0E9VNQ5"/>
<accession>A0A0E9VNQ5</accession>
<organism evidence="1">
    <name type="scientific">Anguilla anguilla</name>
    <name type="common">European freshwater eel</name>
    <name type="synonym">Muraena anguilla</name>
    <dbReference type="NCBI Taxonomy" id="7936"/>
    <lineage>
        <taxon>Eukaryota</taxon>
        <taxon>Metazoa</taxon>
        <taxon>Chordata</taxon>
        <taxon>Craniata</taxon>
        <taxon>Vertebrata</taxon>
        <taxon>Euteleostomi</taxon>
        <taxon>Actinopterygii</taxon>
        <taxon>Neopterygii</taxon>
        <taxon>Teleostei</taxon>
        <taxon>Anguilliformes</taxon>
        <taxon>Anguillidae</taxon>
        <taxon>Anguilla</taxon>
    </lineage>
</organism>
<protein>
    <submittedName>
        <fullName evidence="1">Uncharacterized protein</fullName>
    </submittedName>
</protein>
<reference evidence="1" key="2">
    <citation type="journal article" date="2015" name="Fish Shellfish Immunol.">
        <title>Early steps in the European eel (Anguilla anguilla)-Vibrio vulnificus interaction in the gills: Role of the RtxA13 toxin.</title>
        <authorList>
            <person name="Callol A."/>
            <person name="Pajuelo D."/>
            <person name="Ebbesson L."/>
            <person name="Teles M."/>
            <person name="MacKenzie S."/>
            <person name="Amaro C."/>
        </authorList>
    </citation>
    <scope>NUCLEOTIDE SEQUENCE</scope>
</reference>
<proteinExistence type="predicted"/>
<dbReference type="EMBL" id="GBXM01028865">
    <property type="protein sequence ID" value="JAH79712.1"/>
    <property type="molecule type" value="Transcribed_RNA"/>
</dbReference>
<name>A0A0E9VNQ5_ANGAN</name>